<dbReference type="PROSITE" id="PS00658">
    <property type="entry name" value="FORK_HEAD_2"/>
    <property type="match status" value="1"/>
</dbReference>
<evidence type="ECO:0000256" key="2">
    <source>
        <dbReference type="ARBA" id="ARBA00023242"/>
    </source>
</evidence>
<feature type="region of interest" description="Disordered" evidence="4">
    <location>
        <begin position="1"/>
        <end position="45"/>
    </location>
</feature>
<dbReference type="Gene3D" id="1.10.10.10">
    <property type="entry name" value="Winged helix-like DNA-binding domain superfamily/Winged helix DNA-binding domain"/>
    <property type="match status" value="1"/>
</dbReference>
<protein>
    <recommendedName>
        <fullName evidence="5">Fork-head domain-containing protein</fullName>
    </recommendedName>
</protein>
<dbReference type="OrthoDB" id="5954824at2759"/>
<dbReference type="GO" id="GO:0005634">
    <property type="term" value="C:nucleus"/>
    <property type="evidence" value="ECO:0007669"/>
    <property type="project" value="UniProtKB-SubCell"/>
</dbReference>
<dbReference type="InterPro" id="IPR030456">
    <property type="entry name" value="TF_fork_head_CS_2"/>
</dbReference>
<evidence type="ECO:0000313" key="7">
    <source>
        <dbReference type="Proteomes" id="UP000614601"/>
    </source>
</evidence>
<feature type="DNA-binding region" description="Fork-head" evidence="3">
    <location>
        <begin position="63"/>
        <end position="159"/>
    </location>
</feature>
<dbReference type="Pfam" id="PF00250">
    <property type="entry name" value="Forkhead"/>
    <property type="match status" value="1"/>
</dbReference>
<proteinExistence type="predicted"/>
<dbReference type="Proteomes" id="UP000783686">
    <property type="component" value="Unassembled WGS sequence"/>
</dbReference>
<gene>
    <name evidence="6" type="ORF">BOKJ2_LOCUS13485</name>
</gene>
<dbReference type="CDD" id="cd00059">
    <property type="entry name" value="FH_FOX"/>
    <property type="match status" value="1"/>
</dbReference>
<evidence type="ECO:0000313" key="6">
    <source>
        <dbReference type="EMBL" id="CAD5229426.1"/>
    </source>
</evidence>
<dbReference type="PANTHER" id="PTHR11829:SF411">
    <property type="entry name" value="FORKHEAD BOX PROTEIN L2"/>
    <property type="match status" value="1"/>
</dbReference>
<dbReference type="SMART" id="SM00339">
    <property type="entry name" value="FH"/>
    <property type="match status" value="1"/>
</dbReference>
<organism evidence="6 7">
    <name type="scientific">Bursaphelenchus okinawaensis</name>
    <dbReference type="NCBI Taxonomy" id="465554"/>
    <lineage>
        <taxon>Eukaryota</taxon>
        <taxon>Metazoa</taxon>
        <taxon>Ecdysozoa</taxon>
        <taxon>Nematoda</taxon>
        <taxon>Chromadorea</taxon>
        <taxon>Rhabditida</taxon>
        <taxon>Tylenchina</taxon>
        <taxon>Tylenchomorpha</taxon>
        <taxon>Aphelenchoidea</taxon>
        <taxon>Aphelenchoididae</taxon>
        <taxon>Bursaphelenchus</taxon>
    </lineage>
</organism>
<feature type="compositionally biased region" description="Polar residues" evidence="4">
    <location>
        <begin position="10"/>
        <end position="45"/>
    </location>
</feature>
<accession>A0A811LNU5</accession>
<reference evidence="6" key="1">
    <citation type="submission" date="2020-09" db="EMBL/GenBank/DDBJ databases">
        <authorList>
            <person name="Kikuchi T."/>
        </authorList>
    </citation>
    <scope>NUCLEOTIDE SEQUENCE</scope>
    <source>
        <strain evidence="6">SH1</strain>
    </source>
</reference>
<dbReference type="GO" id="GO:0009653">
    <property type="term" value="P:anatomical structure morphogenesis"/>
    <property type="evidence" value="ECO:0007669"/>
    <property type="project" value="TreeGrafter"/>
</dbReference>
<dbReference type="InterPro" id="IPR036390">
    <property type="entry name" value="WH_DNA-bd_sf"/>
</dbReference>
<evidence type="ECO:0000256" key="4">
    <source>
        <dbReference type="SAM" id="MobiDB-lite"/>
    </source>
</evidence>
<dbReference type="GO" id="GO:0000978">
    <property type="term" value="F:RNA polymerase II cis-regulatory region sequence-specific DNA binding"/>
    <property type="evidence" value="ECO:0007669"/>
    <property type="project" value="TreeGrafter"/>
</dbReference>
<comment type="subcellular location">
    <subcellularLocation>
        <location evidence="3">Nucleus</location>
    </subcellularLocation>
</comment>
<dbReference type="InterPro" id="IPR036388">
    <property type="entry name" value="WH-like_DNA-bd_sf"/>
</dbReference>
<evidence type="ECO:0000259" key="5">
    <source>
        <dbReference type="PROSITE" id="PS50039"/>
    </source>
</evidence>
<evidence type="ECO:0000256" key="3">
    <source>
        <dbReference type="PROSITE-ProRule" id="PRU00089"/>
    </source>
</evidence>
<dbReference type="InterPro" id="IPR001766">
    <property type="entry name" value="Fork_head_dom"/>
</dbReference>
<keyword evidence="7" id="KW-1185">Reference proteome</keyword>
<dbReference type="EMBL" id="CAJFCW020000006">
    <property type="protein sequence ID" value="CAG9126640.1"/>
    <property type="molecule type" value="Genomic_DNA"/>
</dbReference>
<dbReference type="InterPro" id="IPR050211">
    <property type="entry name" value="FOX_domain-containing"/>
</dbReference>
<evidence type="ECO:0000256" key="1">
    <source>
        <dbReference type="ARBA" id="ARBA00023125"/>
    </source>
</evidence>
<dbReference type="GO" id="GO:0030154">
    <property type="term" value="P:cell differentiation"/>
    <property type="evidence" value="ECO:0007669"/>
    <property type="project" value="TreeGrafter"/>
</dbReference>
<keyword evidence="1 3" id="KW-0238">DNA-binding</keyword>
<keyword evidence="2 3" id="KW-0539">Nucleus</keyword>
<dbReference type="AlphaFoldDB" id="A0A811LNU5"/>
<dbReference type="SUPFAM" id="SSF46785">
    <property type="entry name" value="Winged helix' DNA-binding domain"/>
    <property type="match status" value="1"/>
</dbReference>
<dbReference type="PROSITE" id="PS50039">
    <property type="entry name" value="FORK_HEAD_3"/>
    <property type="match status" value="1"/>
</dbReference>
<dbReference type="Proteomes" id="UP000614601">
    <property type="component" value="Unassembled WGS sequence"/>
</dbReference>
<dbReference type="PANTHER" id="PTHR11829">
    <property type="entry name" value="FORKHEAD BOX PROTEIN"/>
    <property type="match status" value="1"/>
</dbReference>
<dbReference type="EMBL" id="CAJFDH010000006">
    <property type="protein sequence ID" value="CAD5229426.1"/>
    <property type="molecule type" value="Genomic_DNA"/>
</dbReference>
<feature type="domain" description="Fork-head" evidence="5">
    <location>
        <begin position="63"/>
        <end position="159"/>
    </location>
</feature>
<dbReference type="GO" id="GO:0000981">
    <property type="term" value="F:DNA-binding transcription factor activity, RNA polymerase II-specific"/>
    <property type="evidence" value="ECO:0007669"/>
    <property type="project" value="TreeGrafter"/>
</dbReference>
<name>A0A811LNU5_9BILA</name>
<sequence length="462" mass="50350">MSSEEMIANLNCSPTSSSVEQTKVEQSISPLEQSHSPPGTGSSSLDEFLTARLAALPDEKEERPSLSYKDLIIEAIESSPEKRLKLSEIYQVIRYLHPYYRKRADQWGWQNSIRHNLSLHDCFVKLPLKQTSASGVVGHFWTVVRDNEDKQGSSRRRNRNGTKLTRCSSGKLGGINNNKKGRLSVNIENGIMSDESQSNSPTVMLLDVARKESGLLNSVSSAPQLHRPIPSYLAEMNEAQLTQPNLLAAVALSQLANHAPNTQTANLVETSPDPRITPNPSQSILSRLALSALLDEQNVVTSTAPTTSLVNPLLNQLVPNVSDQLQRLQLLNLYLYQQGLIQQLVDNIAVNQQQQSAPSLATNVLTQLLLNRVQQNKSPIIPLSLASTVVPTSSEVVVSQPAPVVATTQPEELSQLQQQLLNLVGQLQQNGQMNGVPVTPPINGSISASVSDSPSKDNLVAI</sequence>
<comment type="caution">
    <text evidence="6">The sequence shown here is derived from an EMBL/GenBank/DDBJ whole genome shotgun (WGS) entry which is preliminary data.</text>
</comment>
<dbReference type="PRINTS" id="PR00053">
    <property type="entry name" value="FORKHEAD"/>
</dbReference>